<reference evidence="1 2" key="1">
    <citation type="submission" date="2019-07" db="EMBL/GenBank/DDBJ databases">
        <title>Genomic Encyclopedia of Archaeal and Bacterial Type Strains, Phase II (KMG-II): from individual species to whole genera.</title>
        <authorList>
            <person name="Goeker M."/>
        </authorList>
    </citation>
    <scope>NUCLEOTIDE SEQUENCE [LARGE SCALE GENOMIC DNA]</scope>
    <source>
        <strain evidence="1 2">ATCC BAA-1854</strain>
    </source>
</reference>
<evidence type="ECO:0000313" key="1">
    <source>
        <dbReference type="EMBL" id="TWI94770.1"/>
    </source>
</evidence>
<dbReference type="EMBL" id="VLLI01000018">
    <property type="protein sequence ID" value="TWI94770.1"/>
    <property type="molecule type" value="Genomic_DNA"/>
</dbReference>
<dbReference type="AlphaFoldDB" id="A0A562TPL4"/>
<dbReference type="RefSeq" id="WP_144916312.1">
    <property type="nucleotide sequence ID" value="NZ_VLLI01000018.1"/>
</dbReference>
<dbReference type="OrthoDB" id="946740at2"/>
<protein>
    <submittedName>
        <fullName evidence="1">Uncharacterized protein</fullName>
    </submittedName>
</protein>
<comment type="caution">
    <text evidence="1">The sequence shown here is derived from an EMBL/GenBank/DDBJ whole genome shotgun (WGS) entry which is preliminary data.</text>
</comment>
<evidence type="ECO:0000313" key="2">
    <source>
        <dbReference type="Proteomes" id="UP000317010"/>
    </source>
</evidence>
<dbReference type="Proteomes" id="UP000317010">
    <property type="component" value="Unassembled WGS sequence"/>
</dbReference>
<sequence length="192" mass="22051">MKKFIFPMITVIIMVFGFTTKSNAQKQSNGLYLTYSDYVNHKLSYGSVVKGDKITIHDFLEGNTVTVVSNGAKQTIAKNEVFGYRENNHDYRFQDNKAYRIVDTTGGFYLYSHDKLTQQGKGPKPVSMVYFSTKADKGILLLTQENVDNAFASNYKFKNMVQAEFKNDNDLTEYDNSLNQYKIKELYTETIK</sequence>
<organism evidence="1 2">
    <name type="scientific">Mucilaginibacter frigoritolerans</name>
    <dbReference type="NCBI Taxonomy" id="652788"/>
    <lineage>
        <taxon>Bacteria</taxon>
        <taxon>Pseudomonadati</taxon>
        <taxon>Bacteroidota</taxon>
        <taxon>Sphingobacteriia</taxon>
        <taxon>Sphingobacteriales</taxon>
        <taxon>Sphingobacteriaceae</taxon>
        <taxon>Mucilaginibacter</taxon>
    </lineage>
</organism>
<name>A0A562TPL4_9SPHI</name>
<accession>A0A562TPL4</accession>
<gene>
    <name evidence="1" type="ORF">JN11_04551</name>
</gene>
<proteinExistence type="predicted"/>
<keyword evidence="2" id="KW-1185">Reference proteome</keyword>